<dbReference type="Gene3D" id="2.160.20.20">
    <property type="match status" value="1"/>
</dbReference>
<keyword evidence="1 3" id="KW-0732">Signal</keyword>
<feature type="region of interest" description="Disordered" evidence="2">
    <location>
        <begin position="51"/>
        <end position="82"/>
    </location>
</feature>
<dbReference type="InterPro" id="IPR005546">
    <property type="entry name" value="Autotransporte_beta"/>
</dbReference>
<dbReference type="SUPFAM" id="SSF51126">
    <property type="entry name" value="Pectin lyase-like"/>
    <property type="match status" value="1"/>
</dbReference>
<dbReference type="NCBIfam" id="TIGR02601">
    <property type="entry name" value="autotrns_rpt"/>
    <property type="match status" value="4"/>
</dbReference>
<feature type="chain" id="PRO_5027842607" evidence="3">
    <location>
        <begin position="38"/>
        <end position="933"/>
    </location>
</feature>
<sequence>MKSPNQLFTKSPRRKLKSLTKTMLPLIYFGMSHYAIADTLYWDGTDTTSGNGSPVGGSGNWNTSTNWTSDASGTTNQAWGDGDNAVFGGTGGTVTLDSAQSVGDITFSTDGYRLTRFPYTPVSFANAVNSYTVTNAGDTATIEAVVGMSGGISPNALTKLGDGKLILAGPANYSGVTTISAGILELRGSTYRGDIINNIIYISNLGEDTTANYTNVMSGSGALVKTGNGTLVLTNANTYTGTTTINDGVINTTNASALGNSSAVTVAGGKLRLSSNLNIGSLAGTGNTDLNTNTLTTGGDNSSTIYSGVLSGTGGVTKDGTGTFILSGNNTYSGGTSISDGKLQVGNGGTSGTLGTGDVTNNSALIFNRFDDSSYAGVISGNGAVTQNGTGNFNLTGNNTYTGTTTVNAGILSVNGSISNSTTTVNSGGTLGGTGTVGDVFINGGTFSPGNSIGTINVSGNVDFSGGGNYDVEVDAAGNSDKIVATGSATLTSGIVNVKAAPGTYATTTDYTILTATGGLGGTTFDSVNANLAFLTPTLSYDANNVFLKLTRNSANFSDVASTRNQRAVATAIDNNTSQLSDLVSQITPLSSLTARQAFDSLSGVQHSNNQLITRSVTSQFNQLLLNHGSQSASGSLAFNNQFNTSGMNSGSSSGLLQQRGWWAQGFGSFNDIDDTHNARGADYKSSGLAFGIDADWHDVVIGVAGSYARTDVDPYSGNSSIDSYQAATYGSWQQDQLYINASLGFGLHKVDASRTVTMGSSVSTAKADYDSFDVNATIEAGKDFALNADTDFTPFAGVSYLHNTRDSFNEKGADAANLSVDKETDESLLTSIGVRLSHDIHMADKRILTPVASIAYVHEHMDSVSTLNANFKNVSGSNFSIDGPELNKDRLQLALGITGQLTGSTSLNVGYTGEFADSHQNNAFTATLDVAF</sequence>
<dbReference type="InterPro" id="IPR006315">
    <property type="entry name" value="OM_autotransptr_brl_dom"/>
</dbReference>
<dbReference type="InterPro" id="IPR036709">
    <property type="entry name" value="Autotransporte_beta_dom_sf"/>
</dbReference>
<evidence type="ECO:0000256" key="2">
    <source>
        <dbReference type="SAM" id="MobiDB-lite"/>
    </source>
</evidence>
<dbReference type="Gene3D" id="2.40.128.130">
    <property type="entry name" value="Autotransporter beta-domain"/>
    <property type="match status" value="1"/>
</dbReference>
<proteinExistence type="predicted"/>
<dbReference type="AlphaFoldDB" id="A0A7C2A7Y7"/>
<dbReference type="SUPFAM" id="SSF103515">
    <property type="entry name" value="Autotransporter"/>
    <property type="match status" value="1"/>
</dbReference>
<organism evidence="5">
    <name type="scientific">Methylophaga aminisulfidivorans</name>
    <dbReference type="NCBI Taxonomy" id="230105"/>
    <lineage>
        <taxon>Bacteria</taxon>
        <taxon>Pseudomonadati</taxon>
        <taxon>Pseudomonadota</taxon>
        <taxon>Gammaproteobacteria</taxon>
        <taxon>Thiotrichales</taxon>
        <taxon>Piscirickettsiaceae</taxon>
        <taxon>Methylophaga</taxon>
    </lineage>
</organism>
<feature type="compositionally biased region" description="Polar residues" evidence="2">
    <location>
        <begin position="63"/>
        <end position="78"/>
    </location>
</feature>
<dbReference type="GO" id="GO:0019867">
    <property type="term" value="C:outer membrane"/>
    <property type="evidence" value="ECO:0007669"/>
    <property type="project" value="InterPro"/>
</dbReference>
<dbReference type="PANTHER" id="PTHR35037:SF3">
    <property type="entry name" value="C-TERMINAL REGION OF AIDA-LIKE PROTEIN"/>
    <property type="match status" value="1"/>
</dbReference>
<dbReference type="Pfam" id="PF03797">
    <property type="entry name" value="Autotransporter"/>
    <property type="match status" value="1"/>
</dbReference>
<reference evidence="5" key="1">
    <citation type="journal article" date="2020" name="mSystems">
        <title>Genome- and Community-Level Interaction Insights into Carbon Utilization and Element Cycling Functions of Hydrothermarchaeota in Hydrothermal Sediment.</title>
        <authorList>
            <person name="Zhou Z."/>
            <person name="Liu Y."/>
            <person name="Xu W."/>
            <person name="Pan J."/>
            <person name="Luo Z.H."/>
            <person name="Li M."/>
        </authorList>
    </citation>
    <scope>NUCLEOTIDE SEQUENCE [LARGE SCALE GENOMIC DNA]</scope>
    <source>
        <strain evidence="5">HyVt-380</strain>
    </source>
</reference>
<dbReference type="Proteomes" id="UP000886384">
    <property type="component" value="Unassembled WGS sequence"/>
</dbReference>
<evidence type="ECO:0000256" key="1">
    <source>
        <dbReference type="ARBA" id="ARBA00022729"/>
    </source>
</evidence>
<dbReference type="PANTHER" id="PTHR35037">
    <property type="entry name" value="C-TERMINAL REGION OF AIDA-LIKE PROTEIN"/>
    <property type="match status" value="1"/>
</dbReference>
<dbReference type="InterPro" id="IPR012332">
    <property type="entry name" value="Autotransporter_pectin_lyase_C"/>
</dbReference>
<dbReference type="InterPro" id="IPR011050">
    <property type="entry name" value="Pectin_lyase_fold/virulence"/>
</dbReference>
<comment type="caution">
    <text evidence="5">The sequence shown here is derived from an EMBL/GenBank/DDBJ whole genome shotgun (WGS) entry which is preliminary data.</text>
</comment>
<accession>A0A7C2A7Y7</accession>
<dbReference type="InterPro" id="IPR013425">
    <property type="entry name" value="Autotrns_rpt"/>
</dbReference>
<protein>
    <submittedName>
        <fullName evidence="5">Autotransporter domain-containing protein</fullName>
    </submittedName>
</protein>
<feature type="signal peptide" evidence="3">
    <location>
        <begin position="1"/>
        <end position="37"/>
    </location>
</feature>
<dbReference type="SMART" id="SM00869">
    <property type="entry name" value="Autotransporter"/>
    <property type="match status" value="1"/>
</dbReference>
<dbReference type="PROSITE" id="PS51208">
    <property type="entry name" value="AUTOTRANSPORTER"/>
    <property type="match status" value="1"/>
</dbReference>
<feature type="domain" description="Autotransporter" evidence="4">
    <location>
        <begin position="655"/>
        <end position="933"/>
    </location>
</feature>
<name>A0A7C2A7Y7_9GAMM</name>
<evidence type="ECO:0000259" key="4">
    <source>
        <dbReference type="PROSITE" id="PS51208"/>
    </source>
</evidence>
<evidence type="ECO:0000313" key="5">
    <source>
        <dbReference type="EMBL" id="HEC74712.1"/>
    </source>
</evidence>
<evidence type="ECO:0000256" key="3">
    <source>
        <dbReference type="SAM" id="SignalP"/>
    </source>
</evidence>
<dbReference type="EMBL" id="DRHY01000220">
    <property type="protein sequence ID" value="HEC74712.1"/>
    <property type="molecule type" value="Genomic_DNA"/>
</dbReference>
<gene>
    <name evidence="5" type="ORF">ENI26_10140</name>
</gene>
<dbReference type="NCBIfam" id="TIGR01414">
    <property type="entry name" value="autotrans_barl"/>
    <property type="match status" value="1"/>
</dbReference>
<dbReference type="Pfam" id="PF12951">
    <property type="entry name" value="PATR"/>
    <property type="match status" value="4"/>
</dbReference>
<dbReference type="InterPro" id="IPR051551">
    <property type="entry name" value="Autotransporter_adhesion"/>
</dbReference>